<evidence type="ECO:0000313" key="2">
    <source>
        <dbReference type="EMBL" id="UPV76152.1"/>
    </source>
</evidence>
<protein>
    <submittedName>
        <fullName evidence="2">Uncharacterized protein</fullName>
    </submittedName>
</protein>
<feature type="region of interest" description="Disordered" evidence="1">
    <location>
        <begin position="33"/>
        <end position="69"/>
    </location>
</feature>
<dbReference type="GeneID" id="72185308"/>
<accession>A0A8U0HYB5</accession>
<reference evidence="2 3" key="1">
    <citation type="submission" date="2022-04" db="EMBL/GenBank/DDBJ databases">
        <title>Diverse halophilic archaea isolated from saline environments.</title>
        <authorList>
            <person name="Cui H.-L."/>
        </authorList>
    </citation>
    <scope>NUCLEOTIDE SEQUENCE [LARGE SCALE GENOMIC DNA]</scope>
    <source>
        <strain evidence="2 3">XZYJT49</strain>
    </source>
</reference>
<sequence length="182" mass="18517">MSRRALVAVVALVGVLGAGVLFAGGTDLGGEPDTGAGDATATDATASTTTPVADTAGESGDTNGETATTSMTSSEYAFTIENIEKCGSTCRDVTARLTNSGGETRENVRVTTAMLADGEVLWSGNESVGILEPGESHVSTERVDVGFAGGMQISANDGYVTIVTVVRSESGTTRFAERRKVA</sequence>
<proteinExistence type="predicted"/>
<keyword evidence="3" id="KW-1185">Reference proteome</keyword>
<evidence type="ECO:0000256" key="1">
    <source>
        <dbReference type="SAM" id="MobiDB-lite"/>
    </source>
</evidence>
<name>A0A8U0HYB5_9EURY</name>
<feature type="compositionally biased region" description="Polar residues" evidence="1">
    <location>
        <begin position="60"/>
        <end position="69"/>
    </location>
</feature>
<feature type="compositionally biased region" description="Low complexity" evidence="1">
    <location>
        <begin position="33"/>
        <end position="56"/>
    </location>
</feature>
<organism evidence="2 3">
    <name type="scientific">Halorussus limi</name>
    <dbReference type="NCBI Taxonomy" id="2938695"/>
    <lineage>
        <taxon>Archaea</taxon>
        <taxon>Methanobacteriati</taxon>
        <taxon>Methanobacteriota</taxon>
        <taxon>Stenosarchaea group</taxon>
        <taxon>Halobacteria</taxon>
        <taxon>Halobacteriales</taxon>
        <taxon>Haladaptataceae</taxon>
        <taxon>Halorussus</taxon>
    </lineage>
</organism>
<dbReference type="EMBL" id="CP096659">
    <property type="protein sequence ID" value="UPV76152.1"/>
    <property type="molecule type" value="Genomic_DNA"/>
</dbReference>
<dbReference type="KEGG" id="halx:M0R89_08875"/>
<dbReference type="RefSeq" id="WP_248652188.1">
    <property type="nucleotide sequence ID" value="NZ_CP096659.1"/>
</dbReference>
<dbReference type="Proteomes" id="UP000830729">
    <property type="component" value="Chromosome"/>
</dbReference>
<dbReference type="AlphaFoldDB" id="A0A8U0HYB5"/>
<gene>
    <name evidence="2" type="ORF">M0R89_08875</name>
</gene>
<evidence type="ECO:0000313" key="3">
    <source>
        <dbReference type="Proteomes" id="UP000830729"/>
    </source>
</evidence>